<keyword evidence="4" id="KW-0809">Transit peptide</keyword>
<dbReference type="Pfam" id="PF04800">
    <property type="entry name" value="NDUS4"/>
    <property type="match status" value="1"/>
</dbReference>
<keyword evidence="2" id="KW-0813">Transport</keyword>
<evidence type="ECO:0000256" key="1">
    <source>
        <dbReference type="ARBA" id="ARBA00004370"/>
    </source>
</evidence>
<keyword evidence="5" id="KW-0249">Electron transport</keyword>
<dbReference type="STRING" id="407234.SAMN05421795_101418"/>
<name>A0A1N7JXP1_9RHOB</name>
<keyword evidence="3" id="KW-0679">Respiratory chain</keyword>
<dbReference type="GO" id="GO:0016020">
    <property type="term" value="C:membrane"/>
    <property type="evidence" value="ECO:0007669"/>
    <property type="project" value="UniProtKB-SubCell"/>
</dbReference>
<dbReference type="InterPro" id="IPR006885">
    <property type="entry name" value="NADH_UbQ_FeS_4_mit-like"/>
</dbReference>
<dbReference type="EMBL" id="FTOM01000001">
    <property type="protein sequence ID" value="SIS53964.1"/>
    <property type="molecule type" value="Genomic_DNA"/>
</dbReference>
<sequence>MRARIYKPARTATQSGTARTHRWLLEVEPAEARELDPLMGWVGSGDTPAQVRLRFRTREEAEAYARSHGYEVDVLPAHERAPTIRPMGYGDNFAHSRRMPWTH</sequence>
<dbReference type="Gene3D" id="3.30.160.190">
    <property type="entry name" value="atu1810 like domain"/>
    <property type="match status" value="1"/>
</dbReference>
<dbReference type="GO" id="GO:0022900">
    <property type="term" value="P:electron transport chain"/>
    <property type="evidence" value="ECO:0007669"/>
    <property type="project" value="InterPro"/>
</dbReference>
<comment type="subcellular location">
    <subcellularLocation>
        <location evidence="1">Membrane</location>
    </subcellularLocation>
</comment>
<evidence type="ECO:0000313" key="8">
    <source>
        <dbReference type="Proteomes" id="UP000186098"/>
    </source>
</evidence>
<keyword evidence="6" id="KW-0472">Membrane</keyword>
<organism evidence="7 8">
    <name type="scientific">Phaeovulum vinaykumarii</name>
    <dbReference type="NCBI Taxonomy" id="407234"/>
    <lineage>
        <taxon>Bacteria</taxon>
        <taxon>Pseudomonadati</taxon>
        <taxon>Pseudomonadota</taxon>
        <taxon>Alphaproteobacteria</taxon>
        <taxon>Rhodobacterales</taxon>
        <taxon>Paracoccaceae</taxon>
        <taxon>Phaeovulum</taxon>
    </lineage>
</organism>
<gene>
    <name evidence="7" type="ORF">SAMN05421795_101418</name>
</gene>
<accession>A0A1N7JXP1</accession>
<evidence type="ECO:0000256" key="6">
    <source>
        <dbReference type="ARBA" id="ARBA00023136"/>
    </source>
</evidence>
<dbReference type="InterPro" id="IPR038532">
    <property type="entry name" value="NDUFS4-like_sf"/>
</dbReference>
<evidence type="ECO:0000256" key="2">
    <source>
        <dbReference type="ARBA" id="ARBA00022448"/>
    </source>
</evidence>
<dbReference type="OrthoDB" id="9799572at2"/>
<reference evidence="8" key="1">
    <citation type="submission" date="2017-01" db="EMBL/GenBank/DDBJ databases">
        <authorList>
            <person name="Varghese N."/>
            <person name="Submissions S."/>
        </authorList>
    </citation>
    <scope>NUCLEOTIDE SEQUENCE [LARGE SCALE GENOMIC DNA]</scope>
    <source>
        <strain evidence="8">DSM 18714</strain>
    </source>
</reference>
<evidence type="ECO:0000313" key="7">
    <source>
        <dbReference type="EMBL" id="SIS53964.1"/>
    </source>
</evidence>
<protein>
    <submittedName>
        <fullName evidence="7">ETC complex I subunit conserved region</fullName>
    </submittedName>
</protein>
<dbReference type="RefSeq" id="WP_076363245.1">
    <property type="nucleotide sequence ID" value="NZ_FTOM01000001.1"/>
</dbReference>
<evidence type="ECO:0000256" key="4">
    <source>
        <dbReference type="ARBA" id="ARBA00022946"/>
    </source>
</evidence>
<evidence type="ECO:0000256" key="5">
    <source>
        <dbReference type="ARBA" id="ARBA00022982"/>
    </source>
</evidence>
<dbReference type="Proteomes" id="UP000186098">
    <property type="component" value="Unassembled WGS sequence"/>
</dbReference>
<proteinExistence type="predicted"/>
<dbReference type="AlphaFoldDB" id="A0A1N7JXP1"/>
<keyword evidence="8" id="KW-1185">Reference proteome</keyword>
<dbReference type="PANTHER" id="PTHR12219">
    <property type="entry name" value="NADH-UBIQUINONE OXIDOREDUCTASE"/>
    <property type="match status" value="1"/>
</dbReference>
<evidence type="ECO:0000256" key="3">
    <source>
        <dbReference type="ARBA" id="ARBA00022660"/>
    </source>
</evidence>
<dbReference type="PANTHER" id="PTHR12219:SF8">
    <property type="entry name" value="NADH DEHYDROGENASE [UBIQUINONE] IRON-SULFUR PROTEIN 4, MITOCHONDRIAL"/>
    <property type="match status" value="1"/>
</dbReference>